<proteinExistence type="predicted"/>
<dbReference type="InterPro" id="IPR036770">
    <property type="entry name" value="Ankyrin_rpt-contain_sf"/>
</dbReference>
<keyword evidence="6" id="KW-1185">Reference proteome</keyword>
<evidence type="ECO:0000259" key="4">
    <source>
        <dbReference type="Pfam" id="PF11929"/>
    </source>
</evidence>
<feature type="domain" description="DUF3447" evidence="4">
    <location>
        <begin position="119"/>
        <end position="188"/>
    </location>
</feature>
<dbReference type="PROSITE" id="PS50088">
    <property type="entry name" value="ANK_REPEAT"/>
    <property type="match status" value="1"/>
</dbReference>
<dbReference type="Pfam" id="PF12796">
    <property type="entry name" value="Ank_2"/>
    <property type="match status" value="3"/>
</dbReference>
<evidence type="ECO:0000256" key="1">
    <source>
        <dbReference type="ARBA" id="ARBA00022737"/>
    </source>
</evidence>
<accession>A0ABR2ICG8</accession>
<dbReference type="Pfam" id="PF11929">
    <property type="entry name" value="DUF3447"/>
    <property type="match status" value="1"/>
</dbReference>
<evidence type="ECO:0000256" key="3">
    <source>
        <dbReference type="PROSITE-ProRule" id="PRU00023"/>
    </source>
</evidence>
<name>A0ABR2ICG8_9EUKA</name>
<keyword evidence="2 3" id="KW-0040">ANK repeat</keyword>
<dbReference type="SUPFAM" id="SSF48403">
    <property type="entry name" value="Ankyrin repeat"/>
    <property type="match status" value="1"/>
</dbReference>
<sequence>MFPYFLPEIKEYIAQNNIDIKKLFNLLKQEEITKSLPKQYRQKRKIGENDNYMCELIRNDDIDKFISYVKQNRIYVDSKIKKSIYETNSFLIRKEVTLIEYASFFGSIQIFKYLFLNKAEITNLVGVYSMHGNHPEIIEIIKENIKVKQEWLDEAIKCHHNEIVNYLIRDDQFTIKFSNVCEAYNFLLFQKEFINQSNFILFCEYDYISIVEFIITNTNIDVNNPSQDDIGYPPLCIATSHNNNEIVQLLLQCSNIDVNLRYGFDKWCTTLYIAICQENIEIVKILLNCKNIDVNKGKIENIDKIKRNRSLPCIEETPLERAIILQNVEIVELLLENKDIDVNKISFQYDKYFIYKDGKTPLHSAINKQNIEIIKLLLNHKDIDVNAKSFYQKNEYDSEIKATPLYHAIQIENVEIVKLLLESKNIDKKGINNENLNLAIRKRNTNIVDLLLK</sequence>
<dbReference type="PANTHER" id="PTHR24198:SF165">
    <property type="entry name" value="ANKYRIN REPEAT-CONTAINING PROTEIN-RELATED"/>
    <property type="match status" value="1"/>
</dbReference>
<protein>
    <recommendedName>
        <fullName evidence="4">DUF3447 domain-containing protein</fullName>
    </recommendedName>
</protein>
<dbReference type="SUPFAM" id="SSF140860">
    <property type="entry name" value="Pseudo ankyrin repeat-like"/>
    <property type="match status" value="1"/>
</dbReference>
<evidence type="ECO:0000256" key="2">
    <source>
        <dbReference type="ARBA" id="ARBA00023043"/>
    </source>
</evidence>
<dbReference type="EMBL" id="JAPFFF010000018">
    <property type="protein sequence ID" value="KAK8860755.1"/>
    <property type="molecule type" value="Genomic_DNA"/>
</dbReference>
<dbReference type="InterPro" id="IPR002110">
    <property type="entry name" value="Ankyrin_rpt"/>
</dbReference>
<reference evidence="5 6" key="1">
    <citation type="submission" date="2024-04" db="EMBL/GenBank/DDBJ databases">
        <title>Tritrichomonas musculus Genome.</title>
        <authorList>
            <person name="Alves-Ferreira E."/>
            <person name="Grigg M."/>
            <person name="Lorenzi H."/>
            <person name="Galac M."/>
        </authorList>
    </citation>
    <scope>NUCLEOTIDE SEQUENCE [LARGE SCALE GENOMIC DNA]</scope>
    <source>
        <strain evidence="5 6">EAF2021</strain>
    </source>
</reference>
<comment type="caution">
    <text evidence="5">The sequence shown here is derived from an EMBL/GenBank/DDBJ whole genome shotgun (WGS) entry which is preliminary data.</text>
</comment>
<dbReference type="SMART" id="SM00248">
    <property type="entry name" value="ANK"/>
    <property type="match status" value="7"/>
</dbReference>
<evidence type="ECO:0000313" key="5">
    <source>
        <dbReference type="EMBL" id="KAK8860755.1"/>
    </source>
</evidence>
<gene>
    <name evidence="5" type="ORF">M9Y10_012420</name>
</gene>
<evidence type="ECO:0000313" key="6">
    <source>
        <dbReference type="Proteomes" id="UP001470230"/>
    </source>
</evidence>
<dbReference type="PANTHER" id="PTHR24198">
    <property type="entry name" value="ANKYRIN REPEAT AND PROTEIN KINASE DOMAIN-CONTAINING PROTEIN"/>
    <property type="match status" value="1"/>
</dbReference>
<keyword evidence="1" id="KW-0677">Repeat</keyword>
<dbReference type="Gene3D" id="1.25.40.20">
    <property type="entry name" value="Ankyrin repeat-containing domain"/>
    <property type="match status" value="2"/>
</dbReference>
<organism evidence="5 6">
    <name type="scientific">Tritrichomonas musculus</name>
    <dbReference type="NCBI Taxonomy" id="1915356"/>
    <lineage>
        <taxon>Eukaryota</taxon>
        <taxon>Metamonada</taxon>
        <taxon>Parabasalia</taxon>
        <taxon>Tritrichomonadida</taxon>
        <taxon>Tritrichomonadidae</taxon>
        <taxon>Tritrichomonas</taxon>
    </lineage>
</organism>
<dbReference type="Proteomes" id="UP001470230">
    <property type="component" value="Unassembled WGS sequence"/>
</dbReference>
<feature type="repeat" description="ANK" evidence="3">
    <location>
        <begin position="357"/>
        <end position="380"/>
    </location>
</feature>
<dbReference type="PROSITE" id="PS50297">
    <property type="entry name" value="ANK_REP_REGION"/>
    <property type="match status" value="1"/>
</dbReference>
<dbReference type="InterPro" id="IPR020683">
    <property type="entry name" value="DUF3447"/>
</dbReference>